<gene>
    <name evidence="2" type="ORF">UFOPK1493_01577</name>
</gene>
<dbReference type="InterPro" id="IPR014001">
    <property type="entry name" value="Helicase_ATP-bd"/>
</dbReference>
<dbReference type="Gene3D" id="3.90.1570.50">
    <property type="match status" value="1"/>
</dbReference>
<dbReference type="GO" id="GO:0009307">
    <property type="term" value="P:DNA restriction-modification system"/>
    <property type="evidence" value="ECO:0007669"/>
    <property type="project" value="UniProtKB-KW"/>
</dbReference>
<dbReference type="GO" id="GO:0009035">
    <property type="term" value="F:type I site-specific deoxyribonuclease activity"/>
    <property type="evidence" value="ECO:0007669"/>
    <property type="project" value="UniProtKB-EC"/>
</dbReference>
<dbReference type="PROSITE" id="PS51192">
    <property type="entry name" value="HELICASE_ATP_BIND_1"/>
    <property type="match status" value="1"/>
</dbReference>
<dbReference type="Pfam" id="PF18766">
    <property type="entry name" value="SWI2_SNF2"/>
    <property type="match status" value="1"/>
</dbReference>
<organism evidence="2">
    <name type="scientific">freshwater metagenome</name>
    <dbReference type="NCBI Taxonomy" id="449393"/>
    <lineage>
        <taxon>unclassified sequences</taxon>
        <taxon>metagenomes</taxon>
        <taxon>ecological metagenomes</taxon>
    </lineage>
</organism>
<accession>A0A6J6D4F3</accession>
<dbReference type="GO" id="GO:0005524">
    <property type="term" value="F:ATP binding"/>
    <property type="evidence" value="ECO:0007669"/>
    <property type="project" value="UniProtKB-KW"/>
</dbReference>
<dbReference type="EMBL" id="CAEZSR010000049">
    <property type="protein sequence ID" value="CAB4558294.1"/>
    <property type="molecule type" value="Genomic_DNA"/>
</dbReference>
<dbReference type="GO" id="GO:0003677">
    <property type="term" value="F:DNA binding"/>
    <property type="evidence" value="ECO:0007669"/>
    <property type="project" value="UniProtKB-KW"/>
</dbReference>
<feature type="domain" description="Helicase ATP-binding" evidence="1">
    <location>
        <begin position="298"/>
        <end position="507"/>
    </location>
</feature>
<protein>
    <submittedName>
        <fullName evidence="2">Unannotated protein</fullName>
    </submittedName>
</protein>
<dbReference type="InterPro" id="IPR055180">
    <property type="entry name" value="HsdR_RecA-like_helicase_dom_2"/>
</dbReference>
<reference evidence="2" key="1">
    <citation type="submission" date="2020-05" db="EMBL/GenBank/DDBJ databases">
        <authorList>
            <person name="Chiriac C."/>
            <person name="Salcher M."/>
            <person name="Ghai R."/>
            <person name="Kavagutti S V."/>
        </authorList>
    </citation>
    <scope>NUCLEOTIDE SEQUENCE</scope>
</reference>
<dbReference type="InterPro" id="IPR040980">
    <property type="entry name" value="SWI2_SNF2"/>
</dbReference>
<dbReference type="PANTHER" id="PTHR42927">
    <property type="entry name" value="HELICASE SUPERFAMILY 1 AND 2 DOMAIN-CONTAINING PROTEIN"/>
    <property type="match status" value="1"/>
</dbReference>
<dbReference type="SUPFAM" id="SSF52540">
    <property type="entry name" value="P-loop containing nucleoside triphosphate hydrolases"/>
    <property type="match status" value="1"/>
</dbReference>
<dbReference type="InterPro" id="IPR007409">
    <property type="entry name" value="Restrct_endonuc_type1_HsdR_N"/>
</dbReference>
<dbReference type="InterPro" id="IPR027417">
    <property type="entry name" value="P-loop_NTPase"/>
</dbReference>
<name>A0A6J6D4F3_9ZZZZ</name>
<dbReference type="SMART" id="SM00487">
    <property type="entry name" value="DEXDc"/>
    <property type="match status" value="1"/>
</dbReference>
<dbReference type="Pfam" id="PF22679">
    <property type="entry name" value="T1R_D3-like"/>
    <property type="match status" value="1"/>
</dbReference>
<proteinExistence type="predicted"/>
<dbReference type="Pfam" id="PF04313">
    <property type="entry name" value="HSDR_N"/>
    <property type="match status" value="1"/>
</dbReference>
<dbReference type="AlphaFoldDB" id="A0A6J6D4F3"/>
<evidence type="ECO:0000259" key="1">
    <source>
        <dbReference type="PROSITE" id="PS51192"/>
    </source>
</evidence>
<dbReference type="PANTHER" id="PTHR42927:SF1">
    <property type="entry name" value="HELICASE SUPERFAMILY 1 AND 2 DOMAIN-CONTAINING PROTEIN"/>
    <property type="match status" value="1"/>
</dbReference>
<sequence>MSELKESVFEDAIASRLVDHGGYVLCKRGVGQVGPADFDAVFGIDTAELFAFVGATQGESWSALVKHHGNDAGGAQRKFVQRLAQQLDERGTLDVIRHGVMDGPVLIRLAFFKPAHGLTHELVERYEANRLTVTRQLAYDPASTKTLDLCLFVNGLPVATAELKNHITGQTVEHAKEQYRNDRDPRNVTLGRRALVHFAVDPESVAMTTKLEGKATRFLPFNLGNAGGAGNPPNAAGHRSSYLWEQVWAKDAWMDLLARFVHVERPSKGTAAQKRAAEKVIFPRFHQWDAVRAVEADATVNGAGQSYLIQHSAGSGKSNTIAWTAHRLSSLHDVSDVKVFDKVIVITDRVILDRQLQDTIFQFEHAHGVVVKIDQSSQQLADALTGSQARIIITTLQKFPFVLAKIEGLPSRRYAVIVDEAHSSQTGEAAKDLRLALGATDETELTAAEAEDMGFIASAVDPVEEALAKAVGARGRQPNLSFFAFTATPKARTLELFGTYNPIEKRYEPFHLYSMRQAIEEGFILDVLRNYTTYSTFWRIEKAITDDPEYESTKARQAIARFVSLHPHHLAQKAEIIVEHFRAHTSTKIGGKAKAMVVTSSRLHAVRYKQAIDRYIIEHGYTDIAALVAFSGKVIADDGEFTEPGMNKIPETRTAEEFATDGYQVLVVAEKFQTGFDQPLLHTMYVDKTLTGLATVQTLSRLNRIAPGKVDTFVLDFRNDGEEIQKAFEPYYGRTVAPPSDPNLLWDTRHQLDAFDVLRPGEVEAAVAVLVTLNDPKGHGAFYALLDPAVDRFHALEEADQATFKDALDRFVRTYGFLAQIVSFGESKLERDYLYCRALASLLRDASTIERLDLGSEVELTHLRTEATFTGSLALTTDTGEIKSIFGDGGGKKTTPDIETLSQIIGILNERYGLDLGDADQLLFDQFEETWAADAGLAEQAQANTIENFKLVFDPKFMDTVIGRMDANEAIFKKILDDTDFRDLLANFYLKKLYDRLRAS</sequence>
<evidence type="ECO:0000313" key="2">
    <source>
        <dbReference type="EMBL" id="CAB4558294.1"/>
    </source>
</evidence>
<dbReference type="Gene3D" id="3.40.50.300">
    <property type="entry name" value="P-loop containing nucleotide triphosphate hydrolases"/>
    <property type="match status" value="2"/>
</dbReference>